<dbReference type="Gene3D" id="3.40.50.10930">
    <property type="match status" value="1"/>
</dbReference>
<keyword evidence="9 10" id="KW-0234">DNA repair</keyword>
<keyword evidence="5 10" id="KW-0347">Helicase</keyword>
<evidence type="ECO:0000313" key="13">
    <source>
        <dbReference type="Proteomes" id="UP000054893"/>
    </source>
</evidence>
<dbReference type="PANTHER" id="PTHR30591">
    <property type="entry name" value="RECBCD ENZYME SUBUNIT RECC"/>
    <property type="match status" value="1"/>
</dbReference>
<dbReference type="InterPro" id="IPR041500">
    <property type="entry name" value="RecC_C"/>
</dbReference>
<keyword evidence="7 10" id="KW-0067">ATP-binding</keyword>
<keyword evidence="2 10" id="KW-0547">Nucleotide-binding</keyword>
<keyword evidence="4 10" id="KW-0378">Hydrolase</keyword>
<feature type="domain" description="RecC C-terminal" evidence="11">
    <location>
        <begin position="875"/>
        <end position="1125"/>
    </location>
</feature>
<evidence type="ECO:0000256" key="3">
    <source>
        <dbReference type="ARBA" id="ARBA00022763"/>
    </source>
</evidence>
<proteinExistence type="inferred from homology"/>
<protein>
    <recommendedName>
        <fullName evidence="10">RecBCD enzyme subunit RecC</fullName>
    </recommendedName>
    <alternativeName>
        <fullName evidence="10">Exonuclease V subunit RecC</fullName>
        <shortName evidence="10">ExoV subunit RecC</shortName>
    </alternativeName>
    <alternativeName>
        <fullName evidence="10">Helicase/nuclease RecBCD subunit RecC</fullName>
    </alternativeName>
</protein>
<reference evidence="12 13" key="1">
    <citation type="submission" date="2016-01" db="EMBL/GenBank/DDBJ databases">
        <authorList>
            <person name="Oliw E.H."/>
        </authorList>
    </citation>
    <scope>NUCLEOTIDE SEQUENCE [LARGE SCALE GENOMIC DNA]</scope>
    <source>
        <strain evidence="12">LMG 22029</strain>
    </source>
</reference>
<evidence type="ECO:0000256" key="1">
    <source>
        <dbReference type="ARBA" id="ARBA00022722"/>
    </source>
</evidence>
<comment type="similarity">
    <text evidence="10">Belongs to the RecC family.</text>
</comment>
<evidence type="ECO:0000256" key="7">
    <source>
        <dbReference type="ARBA" id="ARBA00022840"/>
    </source>
</evidence>
<dbReference type="PANTHER" id="PTHR30591:SF1">
    <property type="entry name" value="RECBCD ENZYME SUBUNIT RECC"/>
    <property type="match status" value="1"/>
</dbReference>
<dbReference type="InterPro" id="IPR027417">
    <property type="entry name" value="P-loop_NTPase"/>
</dbReference>
<keyword evidence="6 10" id="KW-0269">Exonuclease</keyword>
<dbReference type="GO" id="GO:0003677">
    <property type="term" value="F:DNA binding"/>
    <property type="evidence" value="ECO:0007669"/>
    <property type="project" value="UniProtKB-UniRule"/>
</dbReference>
<name>A0A158F9M3_CABSO</name>
<dbReference type="Gene3D" id="1.10.10.160">
    <property type="match status" value="1"/>
</dbReference>
<keyword evidence="3 10" id="KW-0227">DNA damage</keyword>
<dbReference type="OrthoDB" id="9762834at2"/>
<dbReference type="GO" id="GO:0009338">
    <property type="term" value="C:exodeoxyribonuclease V complex"/>
    <property type="evidence" value="ECO:0007669"/>
    <property type="project" value="InterPro"/>
</dbReference>
<dbReference type="AlphaFoldDB" id="A0A158F9M3"/>
<dbReference type="Gene3D" id="3.40.50.300">
    <property type="entry name" value="P-loop containing nucleotide triphosphate hydrolases"/>
    <property type="match status" value="2"/>
</dbReference>
<evidence type="ECO:0000256" key="10">
    <source>
        <dbReference type="HAMAP-Rule" id="MF_01486"/>
    </source>
</evidence>
<dbReference type="EMBL" id="FCOC02000002">
    <property type="protein sequence ID" value="SAL16383.1"/>
    <property type="molecule type" value="Genomic_DNA"/>
</dbReference>
<sequence>MELFLTSNSISPGLMLIHGNRSERLRDLLVEWMKRYPLAPLENETILVQSNGIAQWLKLALAADRDPATGSGGCGIAAALEISLPSRFIWQAYRAVLGASAVAEVSPFDESRLVWRLMRVLPALIDRPAFEPLRRFISHDDDRRKRFQLAERIADLFDQYQMYRSDWLACWARGDDIVLDARGDPHPLPGEQCWQADLWRELIADVAHTTDGGVAQDAMSNGGRAAVHEAFLRRAVTWDSDARPAGLPRRVIVFGISSLPRQSLEALAALARWTQVLMCVPNPCAHYWADIVPDKELLRAQHSRQQRREGAPTELPSDQLHLHAHPLLASWGKQGRDFIGLLDEFDSAEARDRYRPQFAGIGQRIDLFEERDAASLLQQLQDDIRDLRPLRETQTEWPPVDPATDNSIRFHVAHSAQREVEILHDQLLAAFNADRSLGPRDIIVMVPDIEAYAPHIQSVFGLLDREDPRYIPFSVADRGQRKADPLVGALEMLIGLPHSRVTVSDLLDLLDVPALRRRFGIDESDLPTLRAWMRGANVRWGLHAEHRASLDLPRDDHAAAPHTWMFGLRRMLLGYAVGGDAHAWRDIEPFGEVGGLDAALLGPLVRLIDELDNAWQALREPATPAVWCERLRAIKQAFFSAEDGNDAYTLARLDNILQTWLDACAEAGLVDALPLSVVGDYWLNQLDEGGLSQRFFAGTVTFATLMPMRAIPFRLVCLLGMNDGDYPRTRVPTDFDLMHGHYRPGDRSRREDDRYLLLEAVLSARDYLHVSWVGRSINDNSERPPSVLIGQLRDHLAQGWQLLHASHDDRHALIQSLTVEHRLQPFSVEYFPVDSAAATSSPLFTYAAEWRSAPRENGMRASAPDTPLDAVARDEPLSLRELADFLRSPVKAFFSQRLRVALDAQEEASDDQEPFELNALDTWKLQDELIRAQATEVHRGDQDEAAIVAALEVRLGVIRRRGDVMAGGFGDLARASLIEPMDKLFAEYRAQLERWPVAIAREHEIGFQMAGEHGPLAIADWLGQWRADAGGKLARLLLETSELVDARARRYRYPKLIGPWVQHLAANLEGRCVTTVIVSKKGTVELPPLKEDVAAAHLGALLRAWEEGMRRPLPLAVESAFEWLFASGGAPRDEARSEQDLVAADKAARDKYNGGYSPGEMDRSASLRRAYPDFDALSASGEFASLAATLLGPLIGAVKNNAGAKE</sequence>
<evidence type="ECO:0000256" key="5">
    <source>
        <dbReference type="ARBA" id="ARBA00022806"/>
    </source>
</evidence>
<dbReference type="InterPro" id="IPR011335">
    <property type="entry name" value="Restrct_endonuc-II-like"/>
</dbReference>
<keyword evidence="1 10" id="KW-0540">Nuclease</keyword>
<gene>
    <name evidence="10" type="primary">recC</name>
    <name evidence="12" type="ORF">AWB64_00973</name>
</gene>
<comment type="subunit">
    <text evidence="10">Heterotrimer of RecB, RecC and RecD. All subunits contribute to DNA-binding.</text>
</comment>
<dbReference type="NCBIfam" id="TIGR01450">
    <property type="entry name" value="recC"/>
    <property type="match status" value="1"/>
</dbReference>
<evidence type="ECO:0000256" key="8">
    <source>
        <dbReference type="ARBA" id="ARBA00023125"/>
    </source>
</evidence>
<comment type="function">
    <text evidence="10">A helicase/nuclease that prepares dsDNA breaks (DSB) for recombinational DNA repair. Binds to DSBs and unwinds DNA via a highly rapid and processive ATP-dependent bidirectional helicase activity. Unwinds dsDNA until it encounters a Chi (crossover hotspot instigator) sequence from the 3' direction. Cuts ssDNA a few nucleotides 3' to the Chi site. The properties and activities of the enzyme are changed at Chi. The Chi-altered holoenzyme produces a long 3'-ssDNA overhang and facilitates RecA-binding to the ssDNA for homologous DNA recombination and repair. Holoenzyme degrades any linearized DNA that is unable to undergo homologous recombination. In the holoenzyme this subunit recognizes the wild-type Chi sequence, and when added to isolated RecB increases its ATP-dependent helicase processivity.</text>
</comment>
<evidence type="ECO:0000259" key="11">
    <source>
        <dbReference type="Pfam" id="PF17946"/>
    </source>
</evidence>
<dbReference type="GO" id="GO:0005524">
    <property type="term" value="F:ATP binding"/>
    <property type="evidence" value="ECO:0007669"/>
    <property type="project" value="UniProtKB-UniRule"/>
</dbReference>
<organism evidence="12 13">
    <name type="scientific">Caballeronia sordidicola</name>
    <name type="common">Burkholderia sordidicola</name>
    <dbReference type="NCBI Taxonomy" id="196367"/>
    <lineage>
        <taxon>Bacteria</taxon>
        <taxon>Pseudomonadati</taxon>
        <taxon>Pseudomonadota</taxon>
        <taxon>Betaproteobacteria</taxon>
        <taxon>Burkholderiales</taxon>
        <taxon>Burkholderiaceae</taxon>
        <taxon>Caballeronia</taxon>
    </lineage>
</organism>
<dbReference type="SUPFAM" id="SSF52540">
    <property type="entry name" value="P-loop containing nucleoside triphosphate hydrolases"/>
    <property type="match status" value="2"/>
</dbReference>
<dbReference type="InterPro" id="IPR013986">
    <property type="entry name" value="DExx_box_DNA_helicase_dom_sf"/>
</dbReference>
<dbReference type="Proteomes" id="UP000054893">
    <property type="component" value="Unassembled WGS sequence"/>
</dbReference>
<evidence type="ECO:0000313" key="12">
    <source>
        <dbReference type="EMBL" id="SAL16383.1"/>
    </source>
</evidence>
<dbReference type="GO" id="GO:0003678">
    <property type="term" value="F:DNA helicase activity"/>
    <property type="evidence" value="ECO:0007669"/>
    <property type="project" value="UniProtKB-UniRule"/>
</dbReference>
<evidence type="ECO:0000256" key="6">
    <source>
        <dbReference type="ARBA" id="ARBA00022839"/>
    </source>
</evidence>
<dbReference type="GO" id="GO:0008854">
    <property type="term" value="F:exodeoxyribonuclease V activity"/>
    <property type="evidence" value="ECO:0007669"/>
    <property type="project" value="InterPro"/>
</dbReference>
<keyword evidence="8 10" id="KW-0238">DNA-binding</keyword>
<dbReference type="Gene3D" id="1.10.10.990">
    <property type="match status" value="1"/>
</dbReference>
<evidence type="ECO:0000256" key="4">
    <source>
        <dbReference type="ARBA" id="ARBA00022801"/>
    </source>
</evidence>
<evidence type="ECO:0000256" key="2">
    <source>
        <dbReference type="ARBA" id="ARBA00022741"/>
    </source>
</evidence>
<dbReference type="InterPro" id="IPR006697">
    <property type="entry name" value="RecC"/>
</dbReference>
<dbReference type="PIRSF" id="PIRSF000980">
    <property type="entry name" value="RecC"/>
    <property type="match status" value="1"/>
</dbReference>
<accession>A0A158F9M3</accession>
<dbReference type="Pfam" id="PF17946">
    <property type="entry name" value="RecC_C"/>
    <property type="match status" value="1"/>
</dbReference>
<dbReference type="HAMAP" id="MF_01486">
    <property type="entry name" value="RecC"/>
    <property type="match status" value="1"/>
</dbReference>
<dbReference type="Pfam" id="PF04257">
    <property type="entry name" value="Exonuc_V_gamma"/>
    <property type="match status" value="1"/>
</dbReference>
<comment type="miscellaneous">
    <text evidence="10">In the RecBCD complex, RecB has a slow 3'-5' helicase, an exonuclease activity and loads RecA onto ssDNA, RecD has a fast 5'-3' helicase activity, while RecC stimulates the ATPase and processivity of the RecB helicase and contributes to recognition of the Chi site.</text>
</comment>
<evidence type="ECO:0000256" key="9">
    <source>
        <dbReference type="ARBA" id="ARBA00023204"/>
    </source>
</evidence>
<dbReference type="GO" id="GO:0000724">
    <property type="term" value="P:double-strand break repair via homologous recombination"/>
    <property type="evidence" value="ECO:0007669"/>
    <property type="project" value="UniProtKB-UniRule"/>
</dbReference>
<dbReference type="SUPFAM" id="SSF52980">
    <property type="entry name" value="Restriction endonuclease-like"/>
    <property type="match status" value="1"/>
</dbReference>